<evidence type="ECO:0000313" key="1">
    <source>
        <dbReference type="EMBL" id="BAO04780.1"/>
    </source>
</evidence>
<dbReference type="Proteomes" id="UP000054164">
    <property type="component" value="Unassembled WGS sequence"/>
</dbReference>
<accession>A0A060N5F8</accession>
<protein>
    <submittedName>
        <fullName evidence="1">Cyclohexyl-isocyanide hydratase</fullName>
    </submittedName>
</protein>
<dbReference type="EMBL" id="BA000058">
    <property type="protein sequence ID" value="BAO04780.1"/>
    <property type="molecule type" value="Genomic_DNA"/>
</dbReference>
<sequence>MGKQINRIRKNKIALNNIKQKQKCNKYLTSVATIMFKDGEKEKKEDRILYDLYYYKE</sequence>
<proteinExistence type="predicted"/>
<dbReference type="RefSeq" id="WP_154219132.1">
    <property type="nucleotide sequence ID" value="NZ_BA000058.1"/>
</dbReference>
<organism evidence="1">
    <name type="scientific">Clostridium botulinum B str. Osaka05</name>
    <dbReference type="NCBI Taxonomy" id="1407017"/>
    <lineage>
        <taxon>Bacteria</taxon>
        <taxon>Bacillati</taxon>
        <taxon>Bacillota</taxon>
        <taxon>Clostridia</taxon>
        <taxon>Eubacteriales</taxon>
        <taxon>Clostridiaceae</taxon>
        <taxon>Clostridium</taxon>
    </lineage>
</organism>
<gene>
    <name evidence="1" type="ORF">CBO05P1_061</name>
</gene>
<dbReference type="HOGENOM" id="CLU_2988481_0_0_9"/>
<name>A0A060N5F8_CLOBO</name>
<dbReference type="AlphaFoldDB" id="A0A060N5F8"/>
<reference evidence="1" key="1">
    <citation type="submission" date="2013-10" db="EMBL/GenBank/DDBJ databases">
        <title>Draft genome sequence of Clostridium botulinum type B strain Osaka05.</title>
        <authorList>
            <person name="Sakaguchi Y."/>
            <person name="Hosomi K."/>
            <person name="Uchiyama J."/>
            <person name="Ogura Y."/>
            <person name="Sakaguchi M."/>
            <person name="Kohda T."/>
            <person name="Mukamoto M."/>
            <person name="Misawa N."/>
            <person name="Matsuzaki S."/>
            <person name="Hayashi T."/>
            <person name="Kozaki S."/>
        </authorList>
    </citation>
    <scope>NUCLEOTIDE SEQUENCE</scope>
    <source>
        <strain evidence="1">Osaka05</strain>
    </source>
</reference>